<evidence type="ECO:0000256" key="6">
    <source>
        <dbReference type="ARBA" id="ARBA00023170"/>
    </source>
</evidence>
<dbReference type="Gene3D" id="1.20.1070.10">
    <property type="entry name" value="Rhodopsin 7-helix transmembrane proteins"/>
    <property type="match status" value="1"/>
</dbReference>
<dbReference type="EMBL" id="SUNJ01015803">
    <property type="protein sequence ID" value="TPP39755.1"/>
    <property type="molecule type" value="Genomic_DNA"/>
</dbReference>
<feature type="domain" description="G-protein coupled receptors family 1 profile" evidence="9">
    <location>
        <begin position="39"/>
        <end position="348"/>
    </location>
</feature>
<comment type="caution">
    <text evidence="10">The sequence shown here is derived from an EMBL/GenBank/DDBJ whole genome shotgun (WGS) entry which is preliminary data.</text>
</comment>
<dbReference type="InterPro" id="IPR017452">
    <property type="entry name" value="GPCR_Rhodpsn_7TM"/>
</dbReference>
<evidence type="ECO:0000313" key="10">
    <source>
        <dbReference type="EMBL" id="TPP39755.1"/>
    </source>
</evidence>
<evidence type="ECO:0000256" key="3">
    <source>
        <dbReference type="ARBA" id="ARBA00022989"/>
    </source>
</evidence>
<dbReference type="OrthoDB" id="9990906at2759"/>
<organism evidence="10 11">
    <name type="scientific">Fasciola gigantica</name>
    <name type="common">Giant liver fluke</name>
    <dbReference type="NCBI Taxonomy" id="46835"/>
    <lineage>
        <taxon>Eukaryota</taxon>
        <taxon>Metazoa</taxon>
        <taxon>Spiralia</taxon>
        <taxon>Lophotrochozoa</taxon>
        <taxon>Platyhelminthes</taxon>
        <taxon>Trematoda</taxon>
        <taxon>Digenea</taxon>
        <taxon>Plagiorchiida</taxon>
        <taxon>Echinostomata</taxon>
        <taxon>Echinostomatoidea</taxon>
        <taxon>Fasciolidae</taxon>
        <taxon>Fasciola</taxon>
    </lineage>
</organism>
<keyword evidence="2 8" id="KW-0812">Transmembrane</keyword>
<dbReference type="Proteomes" id="UP000316759">
    <property type="component" value="Unassembled WGS sequence"/>
</dbReference>
<evidence type="ECO:0000256" key="2">
    <source>
        <dbReference type="ARBA" id="ARBA00022692"/>
    </source>
</evidence>
<evidence type="ECO:0000256" key="1">
    <source>
        <dbReference type="ARBA" id="ARBA00004141"/>
    </source>
</evidence>
<feature type="transmembrane region" description="Helical" evidence="8">
    <location>
        <begin position="133"/>
        <end position="152"/>
    </location>
</feature>
<dbReference type="AlphaFoldDB" id="A0A504WWM1"/>
<evidence type="ECO:0000313" key="11">
    <source>
        <dbReference type="Proteomes" id="UP000316759"/>
    </source>
</evidence>
<dbReference type="SUPFAM" id="SSF81321">
    <property type="entry name" value="Family A G protein-coupled receptor-like"/>
    <property type="match status" value="1"/>
</dbReference>
<keyword evidence="4" id="KW-0297">G-protein coupled receptor</keyword>
<comment type="subcellular location">
    <subcellularLocation>
        <location evidence="1">Membrane</location>
        <topology evidence="1">Multi-pass membrane protein</topology>
    </subcellularLocation>
</comment>
<feature type="transmembrane region" description="Helical" evidence="8">
    <location>
        <begin position="91"/>
        <end position="113"/>
    </location>
</feature>
<feature type="transmembrane region" description="Helical" evidence="8">
    <location>
        <begin position="328"/>
        <end position="352"/>
    </location>
</feature>
<accession>A0A504WWM1</accession>
<evidence type="ECO:0000259" key="9">
    <source>
        <dbReference type="PROSITE" id="PS50262"/>
    </source>
</evidence>
<evidence type="ECO:0000256" key="5">
    <source>
        <dbReference type="ARBA" id="ARBA00023136"/>
    </source>
</evidence>
<dbReference type="PANTHER" id="PTHR24243:SF233">
    <property type="entry name" value="THYROTROPIN-RELEASING HORMONE RECEPTOR"/>
    <property type="match status" value="1"/>
</dbReference>
<name>A0A504WWM1_FASGI</name>
<feature type="transmembrane region" description="Helical" evidence="8">
    <location>
        <begin position="226"/>
        <end position="245"/>
    </location>
</feature>
<reference evidence="10 11" key="1">
    <citation type="submission" date="2019-04" db="EMBL/GenBank/DDBJ databases">
        <title>Annotation for the trematode Fasciola gigantica.</title>
        <authorList>
            <person name="Choi Y.-J."/>
        </authorList>
    </citation>
    <scope>NUCLEOTIDE SEQUENCE [LARGE SCALE GENOMIC DNA]</scope>
    <source>
        <strain evidence="10">Uganda_cow_1</strain>
    </source>
</reference>
<dbReference type="GO" id="GO:0005886">
    <property type="term" value="C:plasma membrane"/>
    <property type="evidence" value="ECO:0007669"/>
    <property type="project" value="TreeGrafter"/>
</dbReference>
<feature type="transmembrane region" description="Helical" evidence="8">
    <location>
        <begin position="173"/>
        <end position="195"/>
    </location>
</feature>
<proteinExistence type="predicted"/>
<feature type="transmembrane region" description="Helical" evidence="8">
    <location>
        <begin position="23"/>
        <end position="49"/>
    </location>
</feature>
<keyword evidence="5 8" id="KW-0472">Membrane</keyword>
<dbReference type="PROSITE" id="PS50262">
    <property type="entry name" value="G_PROTEIN_RECEP_F1_2"/>
    <property type="match status" value="1"/>
</dbReference>
<keyword evidence="6" id="KW-0675">Receptor</keyword>
<evidence type="ECO:0000256" key="4">
    <source>
        <dbReference type="ARBA" id="ARBA00023040"/>
    </source>
</evidence>
<keyword evidence="11" id="KW-1185">Reference proteome</keyword>
<feature type="transmembrane region" description="Helical" evidence="8">
    <location>
        <begin position="291"/>
        <end position="316"/>
    </location>
</feature>
<evidence type="ECO:0000256" key="7">
    <source>
        <dbReference type="ARBA" id="ARBA00023224"/>
    </source>
</evidence>
<keyword evidence="7" id="KW-0807">Transducer</keyword>
<dbReference type="PANTHER" id="PTHR24243">
    <property type="entry name" value="G-PROTEIN COUPLED RECEPTOR"/>
    <property type="match status" value="1"/>
</dbReference>
<protein>
    <recommendedName>
        <fullName evidence="9">G-protein coupled receptors family 1 profile domain-containing protein</fullName>
    </recommendedName>
</protein>
<sequence length="388" mass="44487">MILNSTGWMNQTALVELHYTVRIIFLTYSVLLILFGCTGNLLLITTLVYKQRRQVITNRNHRSISSHSTTATTALPYRKPRKKCFKSTADYLLFLVTLCEFCSIWTVVLRYTIQLALGNDLRTRYKHGCVIQKFFTSLVTHVFVALLCVFLAQRAFSMRWPLLARKLITRFRLNCCLVSILAFISLKHVPVLFIYAGVEDPHSTNCATQPYAIAITADKVYRLFDFITHSIIGYSLMVLLNAILYSSLRQYRALPEVNSTRILTSPRHPVPYSAQKTSVGVHSRGLAASRIILCLSVSQVISTIPYFILIELFGILKVNWLTPRNYLTLYYACVFTLFTNYVINYFVVLLISSRIRQISVKMFASVRGRAFGAWRRLTLGTRSQRRIS</sequence>
<keyword evidence="3 8" id="KW-1133">Transmembrane helix</keyword>
<dbReference type="GO" id="GO:0004930">
    <property type="term" value="F:G protein-coupled receptor activity"/>
    <property type="evidence" value="ECO:0007669"/>
    <property type="project" value="UniProtKB-KW"/>
</dbReference>
<evidence type="ECO:0000256" key="8">
    <source>
        <dbReference type="SAM" id="Phobius"/>
    </source>
</evidence>
<gene>
    <name evidence="10" type="ORF">FGIG_00292</name>
</gene>